<feature type="transmembrane region" description="Helical" evidence="8">
    <location>
        <begin position="240"/>
        <end position="263"/>
    </location>
</feature>
<evidence type="ECO:0000256" key="7">
    <source>
        <dbReference type="ARBA" id="ARBA00023180"/>
    </source>
</evidence>
<evidence type="ECO:0000256" key="2">
    <source>
        <dbReference type="ARBA" id="ARBA00022475"/>
    </source>
</evidence>
<evidence type="ECO:0000256" key="8">
    <source>
        <dbReference type="SAM" id="Phobius"/>
    </source>
</evidence>
<evidence type="ECO:0000313" key="9">
    <source>
        <dbReference type="EMBL" id="KAL3271585.1"/>
    </source>
</evidence>
<evidence type="ECO:0008006" key="11">
    <source>
        <dbReference type="Google" id="ProtNLM"/>
    </source>
</evidence>
<protein>
    <recommendedName>
        <fullName evidence="11">Ionotropic receptor</fullName>
    </recommendedName>
</protein>
<organism evidence="9 10">
    <name type="scientific">Cryptolaemus montrouzieri</name>
    <dbReference type="NCBI Taxonomy" id="559131"/>
    <lineage>
        <taxon>Eukaryota</taxon>
        <taxon>Metazoa</taxon>
        <taxon>Ecdysozoa</taxon>
        <taxon>Arthropoda</taxon>
        <taxon>Hexapoda</taxon>
        <taxon>Insecta</taxon>
        <taxon>Pterygota</taxon>
        <taxon>Neoptera</taxon>
        <taxon>Endopterygota</taxon>
        <taxon>Coleoptera</taxon>
        <taxon>Polyphaga</taxon>
        <taxon>Cucujiformia</taxon>
        <taxon>Coccinelloidea</taxon>
        <taxon>Coccinellidae</taxon>
        <taxon>Scymninae</taxon>
        <taxon>Scymnini</taxon>
        <taxon>Cryptolaemus</taxon>
    </lineage>
</organism>
<keyword evidence="10" id="KW-1185">Reference proteome</keyword>
<accession>A0ABD2MYY7</accession>
<gene>
    <name evidence="9" type="ORF">HHI36_022060</name>
</gene>
<evidence type="ECO:0000256" key="4">
    <source>
        <dbReference type="ARBA" id="ARBA00022989"/>
    </source>
</evidence>
<keyword evidence="5 8" id="KW-0472">Membrane</keyword>
<dbReference type="GO" id="GO:0005886">
    <property type="term" value="C:plasma membrane"/>
    <property type="evidence" value="ECO:0007669"/>
    <property type="project" value="UniProtKB-SubCell"/>
</dbReference>
<sequence length="534" mass="62844">MLIQTLAINERKCITSVNIDIGLDFPLIQYDGNREMSDRFIDLRPSMYLADLDQISAENFIEFIVKCYNYNPKAIFILKNGNDKDELNTFSRHFIEKIVRVDSFSHGKDCFYHDLIYGYPHLNIQGKNYSLKNKNSKVRVCYCFSVPYLMCSSNCSEPKGFLIELIDFVMNHLNIPFEWIELEIENYKHALKNLILNGQCDIIWCHYFPEGGALHFTYHINDDHDTWFVPRERRIPKWKYLFEVFSIQIWIIWFLCSLTAIIIWELLDNFIPNPKTKLKSNDFFNHIHINLVKKFLTIVRVFVEQTVKIKLFRSHQFFLSFVILHLTFTMNILYKGRFTSLLLGKNRYPNEIQTFQDVLNNKMFLLFVDFRRQHLEDLFPAIKTYPKSLFLPDTIDPLKWLDYAAFEGNTATLKSKTETKYVYKRYLDETGDSLIKALDFVVAKKTMGAAYIQGNTLFSNMNKLINKFRDHGFIANILSRYEIQNIEPNGKKSRIPQVITINHLAGPLILWAIGLVFGTFQFLGELMNSNIIKK</sequence>
<dbReference type="EMBL" id="JABFTP020000042">
    <property type="protein sequence ID" value="KAL3271585.1"/>
    <property type="molecule type" value="Genomic_DNA"/>
</dbReference>
<comment type="caution">
    <text evidence="9">The sequence shown here is derived from an EMBL/GenBank/DDBJ whole genome shotgun (WGS) entry which is preliminary data.</text>
</comment>
<feature type="transmembrane region" description="Helical" evidence="8">
    <location>
        <begin position="315"/>
        <end position="334"/>
    </location>
</feature>
<keyword evidence="2" id="KW-1003">Cell membrane</keyword>
<evidence type="ECO:0000256" key="5">
    <source>
        <dbReference type="ARBA" id="ARBA00023136"/>
    </source>
</evidence>
<evidence type="ECO:0000256" key="1">
    <source>
        <dbReference type="ARBA" id="ARBA00004651"/>
    </source>
</evidence>
<dbReference type="InterPro" id="IPR052192">
    <property type="entry name" value="Insect_Ionotropic_Sensory_Rcpt"/>
</dbReference>
<dbReference type="AlphaFoldDB" id="A0ABD2MYY7"/>
<proteinExistence type="predicted"/>
<keyword evidence="6" id="KW-0675">Receptor</keyword>
<keyword evidence="4 8" id="KW-1133">Transmembrane helix</keyword>
<comment type="subcellular location">
    <subcellularLocation>
        <location evidence="1">Cell membrane</location>
        <topology evidence="1">Multi-pass membrane protein</topology>
    </subcellularLocation>
</comment>
<evidence type="ECO:0000256" key="6">
    <source>
        <dbReference type="ARBA" id="ARBA00023170"/>
    </source>
</evidence>
<reference evidence="9 10" key="1">
    <citation type="journal article" date="2021" name="BMC Biol.">
        <title>Horizontally acquired antibacterial genes associated with adaptive radiation of ladybird beetles.</title>
        <authorList>
            <person name="Li H.S."/>
            <person name="Tang X.F."/>
            <person name="Huang Y.H."/>
            <person name="Xu Z.Y."/>
            <person name="Chen M.L."/>
            <person name="Du X.Y."/>
            <person name="Qiu B.Y."/>
            <person name="Chen P.T."/>
            <person name="Zhang W."/>
            <person name="Slipinski A."/>
            <person name="Escalona H.E."/>
            <person name="Waterhouse R.M."/>
            <person name="Zwick A."/>
            <person name="Pang H."/>
        </authorList>
    </citation>
    <scope>NUCLEOTIDE SEQUENCE [LARGE SCALE GENOMIC DNA]</scope>
    <source>
        <strain evidence="9">SYSU2018</strain>
    </source>
</reference>
<dbReference type="PANTHER" id="PTHR42643">
    <property type="entry name" value="IONOTROPIC RECEPTOR 20A-RELATED"/>
    <property type="match status" value="1"/>
</dbReference>
<dbReference type="SUPFAM" id="SSF53850">
    <property type="entry name" value="Periplasmic binding protein-like II"/>
    <property type="match status" value="1"/>
</dbReference>
<dbReference type="Proteomes" id="UP001516400">
    <property type="component" value="Unassembled WGS sequence"/>
</dbReference>
<evidence type="ECO:0000313" key="10">
    <source>
        <dbReference type="Proteomes" id="UP001516400"/>
    </source>
</evidence>
<evidence type="ECO:0000256" key="3">
    <source>
        <dbReference type="ARBA" id="ARBA00022692"/>
    </source>
</evidence>
<name>A0ABD2MYY7_9CUCU</name>
<dbReference type="PANTHER" id="PTHR42643:SF30">
    <property type="entry name" value="IONOTROPIC RECEPTOR 40A-RELATED"/>
    <property type="match status" value="1"/>
</dbReference>
<keyword evidence="3 8" id="KW-0812">Transmembrane</keyword>
<keyword evidence="7" id="KW-0325">Glycoprotein</keyword>
<feature type="transmembrane region" description="Helical" evidence="8">
    <location>
        <begin position="504"/>
        <end position="524"/>
    </location>
</feature>